<protein>
    <submittedName>
        <fullName evidence="1">Uncharacterized protein</fullName>
    </submittedName>
</protein>
<accession>G0PGN6</accession>
<sequence>MGRRLPRLQAQYRRMMTSRAQAKGEQQPKVQNLLVGKLKIFGLRRLRHLPTADRKFRQRRRSLRVSLLPPKIQNPLLA</sequence>
<organism evidence="2">
    <name type="scientific">Caenorhabditis brenneri</name>
    <name type="common">Nematode worm</name>
    <dbReference type="NCBI Taxonomy" id="135651"/>
    <lineage>
        <taxon>Eukaryota</taxon>
        <taxon>Metazoa</taxon>
        <taxon>Ecdysozoa</taxon>
        <taxon>Nematoda</taxon>
        <taxon>Chromadorea</taxon>
        <taxon>Rhabditida</taxon>
        <taxon>Rhabditina</taxon>
        <taxon>Rhabditomorpha</taxon>
        <taxon>Rhabditoidea</taxon>
        <taxon>Rhabditidae</taxon>
        <taxon>Peloderinae</taxon>
        <taxon>Caenorhabditis</taxon>
    </lineage>
</organism>
<evidence type="ECO:0000313" key="2">
    <source>
        <dbReference type="Proteomes" id="UP000008068"/>
    </source>
</evidence>
<dbReference type="AlphaFoldDB" id="G0PGN6"/>
<gene>
    <name evidence="1" type="ORF">CAEBREN_11618</name>
</gene>
<keyword evidence="2" id="KW-1185">Reference proteome</keyword>
<dbReference type="InParanoid" id="G0PGN6"/>
<dbReference type="Proteomes" id="UP000008068">
    <property type="component" value="Unassembled WGS sequence"/>
</dbReference>
<proteinExistence type="predicted"/>
<dbReference type="HOGENOM" id="CLU_2624199_0_0_1"/>
<name>G0PGN6_CAEBE</name>
<dbReference type="EMBL" id="GL380430">
    <property type="protein sequence ID" value="EGT55398.1"/>
    <property type="molecule type" value="Genomic_DNA"/>
</dbReference>
<reference evidence="2" key="1">
    <citation type="submission" date="2011-07" db="EMBL/GenBank/DDBJ databases">
        <authorList>
            <consortium name="Caenorhabditis brenneri Sequencing and Analysis Consortium"/>
            <person name="Wilson R.K."/>
        </authorList>
    </citation>
    <scope>NUCLEOTIDE SEQUENCE [LARGE SCALE GENOMIC DNA]</scope>
    <source>
        <strain evidence="2">PB2801</strain>
    </source>
</reference>
<evidence type="ECO:0000313" key="1">
    <source>
        <dbReference type="EMBL" id="EGT55398.1"/>
    </source>
</evidence>